<reference evidence="2" key="1">
    <citation type="journal article" date="2022" name="Microorganisms">
        <title>Beyond the ABCs#Discovery of Three New Plasmid Types in Rhodobacterales (RepQ, RepY, RepW).</title>
        <authorList>
            <person name="Freese H.M."/>
            <person name="Ringel V."/>
            <person name="Overmann J."/>
            <person name="Petersen J."/>
        </authorList>
    </citation>
    <scope>NUCLEOTIDE SEQUENCE [LARGE SCALE GENOMIC DNA]</scope>
    <source>
        <strain evidence="2">DSM 110277</strain>
        <plasmid evidence="2">pDSM110277_f</plasmid>
    </source>
</reference>
<protein>
    <submittedName>
        <fullName evidence="1">Uncharacterized protein</fullName>
    </submittedName>
</protein>
<accession>A0AAX3AGT9</accession>
<organism evidence="1 2">
    <name type="scientific">Sulfitobacter pontiacus</name>
    <dbReference type="NCBI Taxonomy" id="60137"/>
    <lineage>
        <taxon>Bacteria</taxon>
        <taxon>Pseudomonadati</taxon>
        <taxon>Pseudomonadota</taxon>
        <taxon>Alphaproteobacteria</taxon>
        <taxon>Rhodobacterales</taxon>
        <taxon>Roseobacteraceae</taxon>
        <taxon>Sulfitobacter</taxon>
    </lineage>
</organism>
<geneLocation type="plasmid" evidence="1 2">
    <name>pDSM110277_f</name>
</geneLocation>
<sequence length="211" mass="24269">MLRDPISPSKMTANLKKRFDVSSRAFLASLGSKSLTELKPNIMTDKNGAAFVEPYASFDLRPNGTFNKGKFHLEQARKKYQEHVENRIYLFAAEEVNMATLRAIWFQHFAYHTTAHRLENLGSKHPQRPLWMLTEDELEDLAVADTGIMFFSPEISETDIEKAMIETETVMIAVYARNELEDRETASSHEKLARLAAQRKLGLDQYQRPLF</sequence>
<dbReference type="EMBL" id="CP084965">
    <property type="protein sequence ID" value="UOA25327.1"/>
    <property type="molecule type" value="Genomic_DNA"/>
</dbReference>
<keyword evidence="2" id="KW-1185">Reference proteome</keyword>
<gene>
    <name evidence="1" type="ORF">DSM110277_03781</name>
</gene>
<dbReference type="AlphaFoldDB" id="A0AAX3AGT9"/>
<keyword evidence="1" id="KW-0614">Plasmid</keyword>
<evidence type="ECO:0000313" key="2">
    <source>
        <dbReference type="Proteomes" id="UP000830781"/>
    </source>
</evidence>
<dbReference type="Proteomes" id="UP000830781">
    <property type="component" value="Plasmid pDSM110277_f"/>
</dbReference>
<dbReference type="RefSeq" id="WP_243252285.1">
    <property type="nucleotide sequence ID" value="NZ_CP084965.1"/>
</dbReference>
<proteinExistence type="predicted"/>
<name>A0AAX3AGT9_9RHOB</name>
<evidence type="ECO:0000313" key="1">
    <source>
        <dbReference type="EMBL" id="UOA25327.1"/>
    </source>
</evidence>